<keyword evidence="4" id="KW-1185">Reference proteome</keyword>
<evidence type="ECO:0000313" key="3">
    <source>
        <dbReference type="EMBL" id="KZO97497.1"/>
    </source>
</evidence>
<reference evidence="3 4" key="1">
    <citation type="journal article" date="2016" name="Mol. Biol. Evol.">
        <title>Comparative Genomics of Early-Diverging Mushroom-Forming Fungi Provides Insights into the Origins of Lignocellulose Decay Capabilities.</title>
        <authorList>
            <person name="Nagy L.G."/>
            <person name="Riley R."/>
            <person name="Tritt A."/>
            <person name="Adam C."/>
            <person name="Daum C."/>
            <person name="Floudas D."/>
            <person name="Sun H."/>
            <person name="Yadav J.S."/>
            <person name="Pangilinan J."/>
            <person name="Larsson K.H."/>
            <person name="Matsuura K."/>
            <person name="Barry K."/>
            <person name="Labutti K."/>
            <person name="Kuo R."/>
            <person name="Ohm R.A."/>
            <person name="Bhattacharya S.S."/>
            <person name="Shirouzu T."/>
            <person name="Yoshinaga Y."/>
            <person name="Martin F.M."/>
            <person name="Grigoriev I.V."/>
            <person name="Hibbett D.S."/>
        </authorList>
    </citation>
    <scope>NUCLEOTIDE SEQUENCE [LARGE SCALE GENOMIC DNA]</scope>
    <source>
        <strain evidence="3 4">TUFC12733</strain>
    </source>
</reference>
<evidence type="ECO:0000256" key="1">
    <source>
        <dbReference type="SAM" id="MobiDB-lite"/>
    </source>
</evidence>
<dbReference type="STRING" id="1330018.A0A167N9Y8"/>
<evidence type="ECO:0000259" key="2">
    <source>
        <dbReference type="Pfam" id="PF24626"/>
    </source>
</evidence>
<accession>A0A167N9Y8</accession>
<proteinExistence type="predicted"/>
<protein>
    <recommendedName>
        <fullName evidence="2">Tf2-1-like SH3-like domain-containing protein</fullName>
    </recommendedName>
</protein>
<name>A0A167N9Y8_CALVF</name>
<feature type="region of interest" description="Disordered" evidence="1">
    <location>
        <begin position="69"/>
        <end position="105"/>
    </location>
</feature>
<dbReference type="AlphaFoldDB" id="A0A167N9Y8"/>
<dbReference type="InterPro" id="IPR056924">
    <property type="entry name" value="SH3_Tf2-1"/>
</dbReference>
<gene>
    <name evidence="3" type="ORF">CALVIDRAFT_479723</name>
</gene>
<dbReference type="Proteomes" id="UP000076738">
    <property type="component" value="Unassembled WGS sequence"/>
</dbReference>
<organism evidence="3 4">
    <name type="scientific">Calocera viscosa (strain TUFC12733)</name>
    <dbReference type="NCBI Taxonomy" id="1330018"/>
    <lineage>
        <taxon>Eukaryota</taxon>
        <taxon>Fungi</taxon>
        <taxon>Dikarya</taxon>
        <taxon>Basidiomycota</taxon>
        <taxon>Agaricomycotina</taxon>
        <taxon>Dacrymycetes</taxon>
        <taxon>Dacrymycetales</taxon>
        <taxon>Dacrymycetaceae</taxon>
        <taxon>Calocera</taxon>
    </lineage>
</organism>
<dbReference type="EMBL" id="KV417279">
    <property type="protein sequence ID" value="KZO97497.1"/>
    <property type="molecule type" value="Genomic_DNA"/>
</dbReference>
<dbReference type="Pfam" id="PF24626">
    <property type="entry name" value="SH3_Tf2-1"/>
    <property type="match status" value="1"/>
</dbReference>
<evidence type="ECO:0000313" key="4">
    <source>
        <dbReference type="Proteomes" id="UP000076738"/>
    </source>
</evidence>
<feature type="compositionally biased region" description="Basic and acidic residues" evidence="1">
    <location>
        <begin position="85"/>
        <end position="101"/>
    </location>
</feature>
<sequence>MLNTKNQHAQYKVQGKKRSAKLLPCYDGPWTVIKAYPETSTYKLSMPDSNVHPVFHGNLLCLYTPNDPELFPNRDPPRPGPVRYSTRDRDRRKRRDVEANTKETQQSPCLGHMTMILEQIAEQKGKDRQKVYNVSKGTLHMFMSMLQRYMLFQFLSSKNPKTLLVHRSLCHKNSCLYVQPMFISRWWRYLTFQFCTFNNPNTVLEARSLLHLNTLI</sequence>
<feature type="domain" description="Tf2-1-like SH3-like" evidence="2">
    <location>
        <begin position="15"/>
        <end position="60"/>
    </location>
</feature>
<dbReference type="OrthoDB" id="3268967at2759"/>